<name>A0ABV8CWH7_9STRE</name>
<dbReference type="GO" id="GO:0008168">
    <property type="term" value="F:methyltransferase activity"/>
    <property type="evidence" value="ECO:0007669"/>
    <property type="project" value="UniProtKB-KW"/>
</dbReference>
<accession>A0ABV8CWH7</accession>
<dbReference type="Pfam" id="PF13649">
    <property type="entry name" value="Methyltransf_25"/>
    <property type="match status" value="1"/>
</dbReference>
<dbReference type="GO" id="GO:0032259">
    <property type="term" value="P:methylation"/>
    <property type="evidence" value="ECO:0007669"/>
    <property type="project" value="UniProtKB-KW"/>
</dbReference>
<dbReference type="Gene3D" id="3.40.50.150">
    <property type="entry name" value="Vaccinia Virus protein VP39"/>
    <property type="match status" value="1"/>
</dbReference>
<evidence type="ECO:0000313" key="3">
    <source>
        <dbReference type="Proteomes" id="UP001595807"/>
    </source>
</evidence>
<dbReference type="EMBL" id="JBHRZV010000049">
    <property type="protein sequence ID" value="MFC3928422.1"/>
    <property type="molecule type" value="Genomic_DNA"/>
</dbReference>
<reference evidence="3" key="1">
    <citation type="journal article" date="2019" name="Int. J. Syst. Evol. Microbiol.">
        <title>The Global Catalogue of Microorganisms (GCM) 10K type strain sequencing project: providing services to taxonomists for standard genome sequencing and annotation.</title>
        <authorList>
            <consortium name="The Broad Institute Genomics Platform"/>
            <consortium name="The Broad Institute Genome Sequencing Center for Infectious Disease"/>
            <person name="Wu L."/>
            <person name="Ma J."/>
        </authorList>
    </citation>
    <scope>NUCLEOTIDE SEQUENCE [LARGE SCALE GENOMIC DNA]</scope>
    <source>
        <strain evidence="3">CCUG 67170</strain>
    </source>
</reference>
<dbReference type="InterPro" id="IPR029063">
    <property type="entry name" value="SAM-dependent_MTases_sf"/>
</dbReference>
<proteinExistence type="predicted"/>
<sequence>MAEQKKEVGHNFLAKLGKKRLRPGGIEATNWLIDQADLSADSRVLEVACNMCTTSIELAQRFGCQIIAVDMDPKALEKAKTNVDQAGLTDKITLHQANAMKLPFPDNSFDVVINEAMLTMLRGQAKSKAIQEYLRVLKPGGKLLTHDVTYLDPKMTTVLANLSQTIHVNVEPLHLDAWQELFKSNGFIQVTAKHGPMTLMSIPGMIRDEGLFGTLKITYNGLKKENRQQFLSMWKFFDGAKADLNYIAVCSEK</sequence>
<dbReference type="EC" id="2.1.-.-" evidence="2"/>
<dbReference type="InterPro" id="IPR041698">
    <property type="entry name" value="Methyltransf_25"/>
</dbReference>
<dbReference type="InterPro" id="IPR050447">
    <property type="entry name" value="Erg6_SMT_methyltransf"/>
</dbReference>
<protein>
    <submittedName>
        <fullName evidence="2">Class I SAM-dependent methyltransferase</fullName>
        <ecNumber evidence="2">2.1.-.-</ecNumber>
    </submittedName>
</protein>
<dbReference type="PANTHER" id="PTHR44068">
    <property type="entry name" value="ZGC:194242"/>
    <property type="match status" value="1"/>
</dbReference>
<comment type="caution">
    <text evidence="2">The sequence shown here is derived from an EMBL/GenBank/DDBJ whole genome shotgun (WGS) entry which is preliminary data.</text>
</comment>
<dbReference type="RefSeq" id="WP_380427097.1">
    <property type="nucleotide sequence ID" value="NZ_JBHRZV010000049.1"/>
</dbReference>
<keyword evidence="2" id="KW-0808">Transferase</keyword>
<dbReference type="SUPFAM" id="SSF53335">
    <property type="entry name" value="S-adenosyl-L-methionine-dependent methyltransferases"/>
    <property type="match status" value="1"/>
</dbReference>
<keyword evidence="3" id="KW-1185">Reference proteome</keyword>
<feature type="domain" description="Methyltransferase" evidence="1">
    <location>
        <begin position="44"/>
        <end position="141"/>
    </location>
</feature>
<evidence type="ECO:0000313" key="2">
    <source>
        <dbReference type="EMBL" id="MFC3928422.1"/>
    </source>
</evidence>
<dbReference type="PANTHER" id="PTHR44068:SF11">
    <property type="entry name" value="GERANYL DIPHOSPHATE 2-C-METHYLTRANSFERASE"/>
    <property type="match status" value="1"/>
</dbReference>
<dbReference type="CDD" id="cd02440">
    <property type="entry name" value="AdoMet_MTases"/>
    <property type="match status" value="1"/>
</dbReference>
<dbReference type="Proteomes" id="UP001595807">
    <property type="component" value="Unassembled WGS sequence"/>
</dbReference>
<gene>
    <name evidence="2" type="ORF">ACFORF_07565</name>
</gene>
<keyword evidence="2" id="KW-0489">Methyltransferase</keyword>
<evidence type="ECO:0000259" key="1">
    <source>
        <dbReference type="Pfam" id="PF13649"/>
    </source>
</evidence>
<organism evidence="2 3">
    <name type="scientific">Streptococcus caprae</name>
    <dbReference type="NCBI Taxonomy" id="1640501"/>
    <lineage>
        <taxon>Bacteria</taxon>
        <taxon>Bacillati</taxon>
        <taxon>Bacillota</taxon>
        <taxon>Bacilli</taxon>
        <taxon>Lactobacillales</taxon>
        <taxon>Streptococcaceae</taxon>
        <taxon>Streptococcus</taxon>
    </lineage>
</organism>